<feature type="region of interest" description="Disordered" evidence="8">
    <location>
        <begin position="1"/>
        <end position="21"/>
    </location>
</feature>
<feature type="compositionally biased region" description="Basic and acidic residues" evidence="8">
    <location>
        <begin position="362"/>
        <end position="393"/>
    </location>
</feature>
<feature type="compositionally biased region" description="Basic and acidic residues" evidence="8">
    <location>
        <begin position="990"/>
        <end position="1000"/>
    </location>
</feature>
<feature type="compositionally biased region" description="Basic and acidic residues" evidence="8">
    <location>
        <begin position="1851"/>
        <end position="1862"/>
    </location>
</feature>
<evidence type="ECO:0000313" key="11">
    <source>
        <dbReference type="RefSeq" id="XP_015277845.1"/>
    </source>
</evidence>
<evidence type="ECO:0000256" key="1">
    <source>
        <dbReference type="ARBA" id="ARBA00004245"/>
    </source>
</evidence>
<feature type="compositionally biased region" description="Basic and acidic residues" evidence="8">
    <location>
        <begin position="1367"/>
        <end position="1380"/>
    </location>
</feature>
<feature type="compositionally biased region" description="Basic and acidic residues" evidence="8">
    <location>
        <begin position="1109"/>
        <end position="1124"/>
    </location>
</feature>
<feature type="region of interest" description="Disordered" evidence="8">
    <location>
        <begin position="748"/>
        <end position="1021"/>
    </location>
</feature>
<feature type="compositionally biased region" description="Basic and acidic residues" evidence="8">
    <location>
        <begin position="1446"/>
        <end position="1463"/>
    </location>
</feature>
<evidence type="ECO:0000313" key="9">
    <source>
        <dbReference type="Proteomes" id="UP000694871"/>
    </source>
</evidence>
<evidence type="ECO:0000256" key="3">
    <source>
        <dbReference type="ARBA" id="ARBA00022553"/>
    </source>
</evidence>
<evidence type="ECO:0000256" key="5">
    <source>
        <dbReference type="ARBA" id="ARBA00022737"/>
    </source>
</evidence>
<feature type="compositionally biased region" description="Basic and acidic residues" evidence="8">
    <location>
        <begin position="653"/>
        <end position="666"/>
    </location>
</feature>
<evidence type="ECO:0000256" key="4">
    <source>
        <dbReference type="ARBA" id="ARBA00022701"/>
    </source>
</evidence>
<evidence type="ECO:0000313" key="10">
    <source>
        <dbReference type="RefSeq" id="XP_015277844.1"/>
    </source>
</evidence>
<feature type="region of interest" description="Disordered" evidence="8">
    <location>
        <begin position="1589"/>
        <end position="1652"/>
    </location>
</feature>
<dbReference type="Proteomes" id="UP000694871">
    <property type="component" value="Unplaced"/>
</dbReference>
<feature type="region of interest" description="Disordered" evidence="8">
    <location>
        <begin position="171"/>
        <end position="195"/>
    </location>
</feature>
<evidence type="ECO:0000313" key="12">
    <source>
        <dbReference type="RefSeq" id="XP_015277846.1"/>
    </source>
</evidence>
<evidence type="ECO:0000256" key="7">
    <source>
        <dbReference type="RuleBase" id="RU000686"/>
    </source>
</evidence>
<feature type="compositionally biased region" description="Basic and acidic residues" evidence="8">
    <location>
        <begin position="1331"/>
        <end position="1345"/>
    </location>
</feature>
<feature type="compositionally biased region" description="Basic and acidic residues" evidence="8">
    <location>
        <begin position="1634"/>
        <end position="1647"/>
    </location>
</feature>
<dbReference type="GeneID" id="107119773"/>
<proteinExistence type="predicted"/>
<evidence type="ECO:0000256" key="2">
    <source>
        <dbReference type="ARBA" id="ARBA00022490"/>
    </source>
</evidence>
<keyword evidence="2 7" id="KW-0963">Cytoplasm</keyword>
<feature type="compositionally biased region" description="Basic and acidic residues" evidence="8">
    <location>
        <begin position="876"/>
        <end position="900"/>
    </location>
</feature>
<keyword evidence="3" id="KW-0597">Phosphoprotein</keyword>
<feature type="compositionally biased region" description="Basic and acidic residues" evidence="8">
    <location>
        <begin position="1943"/>
        <end position="1954"/>
    </location>
</feature>
<dbReference type="RefSeq" id="XP_015277845.1">
    <property type="nucleotide sequence ID" value="XM_015422359.1"/>
</dbReference>
<feature type="compositionally biased region" description="Polar residues" evidence="8">
    <location>
        <begin position="2310"/>
        <end position="2334"/>
    </location>
</feature>
<keyword evidence="6 7" id="KW-0206">Cytoskeleton</keyword>
<dbReference type="RefSeq" id="XP_015277846.1">
    <property type="nucleotide sequence ID" value="XM_015422360.1"/>
</dbReference>
<feature type="compositionally biased region" description="Basic and acidic residues" evidence="8">
    <location>
        <begin position="2049"/>
        <end position="2065"/>
    </location>
</feature>
<feature type="compositionally biased region" description="Basic and acidic residues" evidence="8">
    <location>
        <begin position="768"/>
        <end position="781"/>
    </location>
</feature>
<evidence type="ECO:0000256" key="8">
    <source>
        <dbReference type="SAM" id="MobiDB-lite"/>
    </source>
</evidence>
<dbReference type="RefSeq" id="XP_015277844.1">
    <property type="nucleotide sequence ID" value="XM_015422358.1"/>
</dbReference>
<name>A0ABM1KVV7_GEKJA</name>
<feature type="region of interest" description="Disordered" evidence="8">
    <location>
        <begin position="1039"/>
        <end position="1386"/>
    </location>
</feature>
<feature type="compositionally biased region" description="Basic and acidic residues" evidence="8">
    <location>
        <begin position="1883"/>
        <end position="1902"/>
    </location>
</feature>
<evidence type="ECO:0000256" key="6">
    <source>
        <dbReference type="ARBA" id="ARBA00023212"/>
    </source>
</evidence>
<accession>A0ABM1KVV7</accession>
<gene>
    <name evidence="10 11 12" type="primary">MAP4</name>
</gene>
<feature type="region of interest" description="Disordered" evidence="8">
    <location>
        <begin position="2385"/>
        <end position="2456"/>
    </location>
</feature>
<feature type="compositionally biased region" description="Basic and acidic residues" evidence="8">
    <location>
        <begin position="92"/>
        <end position="101"/>
    </location>
</feature>
<dbReference type="PROSITE" id="PS00229">
    <property type="entry name" value="TAU_MAP_1"/>
    <property type="match status" value="2"/>
</dbReference>
<dbReference type="InterPro" id="IPR001084">
    <property type="entry name" value="MAP_tubulin-bd_rpt"/>
</dbReference>
<feature type="compositionally biased region" description="Basic and acidic residues" evidence="8">
    <location>
        <begin position="2118"/>
        <end position="2127"/>
    </location>
</feature>
<dbReference type="PROSITE" id="PS51491">
    <property type="entry name" value="TAU_MAP_2"/>
    <property type="match status" value="4"/>
</dbReference>
<feature type="compositionally biased region" description="Basic and acidic residues" evidence="8">
    <location>
        <begin position="513"/>
        <end position="535"/>
    </location>
</feature>
<feature type="compositionally biased region" description="Low complexity" evidence="8">
    <location>
        <begin position="1982"/>
        <end position="2041"/>
    </location>
</feature>
<feature type="compositionally biased region" description="Basic residues" evidence="8">
    <location>
        <begin position="637"/>
        <end position="651"/>
    </location>
</feature>
<feature type="compositionally biased region" description="Basic and acidic residues" evidence="8">
    <location>
        <begin position="321"/>
        <end position="354"/>
    </location>
</feature>
<dbReference type="PANTHER" id="PTHR11501:SF16">
    <property type="entry name" value="MICROTUBULE-ASSOCIATED PROTEIN 4"/>
    <property type="match status" value="1"/>
</dbReference>
<dbReference type="Pfam" id="PF00418">
    <property type="entry name" value="Tubulin-binding"/>
    <property type="match status" value="4"/>
</dbReference>
<feature type="compositionally biased region" description="Low complexity" evidence="8">
    <location>
        <begin position="1466"/>
        <end position="1479"/>
    </location>
</feature>
<comment type="subcellular location">
    <subcellularLocation>
        <location evidence="1 7">Cytoplasm</location>
        <location evidence="1 7">Cytoskeleton</location>
    </subcellularLocation>
</comment>
<feature type="compositionally biased region" description="Basic and acidic residues" evidence="8">
    <location>
        <begin position="1295"/>
        <end position="1305"/>
    </location>
</feature>
<feature type="region of interest" description="Disordered" evidence="8">
    <location>
        <begin position="1402"/>
        <end position="1556"/>
    </location>
</feature>
<feature type="compositionally biased region" description="Low complexity" evidence="8">
    <location>
        <begin position="789"/>
        <end position="798"/>
    </location>
</feature>
<feature type="compositionally biased region" description="Polar residues" evidence="8">
    <location>
        <begin position="1308"/>
        <end position="1327"/>
    </location>
</feature>
<feature type="region of interest" description="Disordered" evidence="8">
    <location>
        <begin position="1784"/>
        <end position="2344"/>
    </location>
</feature>
<feature type="region of interest" description="Disordered" evidence="8">
    <location>
        <begin position="86"/>
        <end position="107"/>
    </location>
</feature>
<feature type="region of interest" description="Disordered" evidence="8">
    <location>
        <begin position="209"/>
        <end position="732"/>
    </location>
</feature>
<keyword evidence="9" id="KW-1185">Reference proteome</keyword>
<sequence>MADLDHNLSLADALTEPPPQIEEEVKRDFMATLEAEKFDDVVGEKVGKTDYVPLLDDDDVKAGNQEAKTKPHADGVQVERTSAPGPAAVVENGDHGIEGGRKAPPGKIMDDQMAYKEFLDHNVSWKMDERDRCFDSQLAFQPTDVTAPSKIPEAEEAHFPGSTVMGFTDLPGEPKPPEATALAPVGSAGPAPTAGELMGFEPWFDQRTLPPKEALATSPEAPMSKDQKTKAAELAAPAVDSCALEKQEEKKTSPDQHKEKESSGPSPSQQMEEAASKPSEKVGESKAEEAAKPPPSPKAEEKKPSPALHMEAGESEWPAQKAEENKIAPSQRIDEKVEENKISPSQRIDEKVQENKIAPSQRIDEKAEENKIAPSQRIDESKASLSQPREEATSKPLVQKVEDSKPAPSQHAEKVEQSPAPPPHPLEKQEESKPPSSPSCPVEHFPELEKLNKRNKDSPSKPAEEHEEHQQPPAKPVEIFPEPAEPKEPVPVGEPKAEPKEPFPGTAALDLAGAEKPKEGPPVEQPQEKPPRDPEGVSTTQVRQANKSSDHRRFNKAKPARVPIGDAPAELLAPFPAQKSRNHGEDPFATPEWGYVTGTSPRGKAAPRKAAGHPFELAEGQRDDSQEGWDPEASAAFKKKKKKPKQKRNQHPRSVEAWEEAAERLRTPPCVSEPQKPDVPLAVPLESPQEVTGVSAGVLWKDTSKREMEWQPSGAQSQASAPAGGELIQHTESSLKLELDAKAVEFGRAEMIGDDRARLPSKSRKKGSPKEQAKGPAERSKLGSPTSPPAQASPAAISIFGESREGEGRSPKNVGLDLSAVDTGPTASSRVAVSGEAAKPAEVEGGKATPEDPVAGNAVLEGKPRQPGGHGNGRRAGKEATDAPSEEKAAEAPTERRFPERSSPAAPEPVPAPKARRLSDESGPVGNEKPAFGSGESPFSWEAHSDAAKPLALDERLGSGKVPLTDTNKAICSSPPEKPAMAVPRMAADQPKKRSSDGKSKKAKNYPEQQPQQQRLPLSEDMADLRRGLAVEKVVSLPEVGPGAASNETICPGLTENKAARGSAGAGEKPKKRSGDGKSLRAAERSFFGPLFPPEAEKSAGSLPIEVSPADRMREKVVPDKEPGSETGSRLLEAAADTAKPQALSATPQVGKPNVPPPWKGEWADLPSSAYPFITETPTKAPECPASLAAGAQTEGAVVSDKGKDPSPTSAEGSVVAEPGSALPMSKPKKRTSDGRSKKSSKYATQQPETDTRVNRSSAMDGAAKETGAVDKSDSTVPEQPGGGPAQCPAIKPVEGPEGKEDKDSGTALKNSCSEQPPTSARRTSPAKQEPLGKTKDAPSARKGQEISLASLEHLAEAIASPQAHPPFREPAKEEPKIPGDDGPMPQVHEVLEAKLDLAGPAAACREPGQVEKVPSPATGKGRAADHLPRDPEAAGHAPRVPAADETCKGADDGIDRKSRASVDHPLPLGAEAEGAPGAEIHDKPKGRSSDRRRKEPRDGGLDPASRQDPGVKPAKRGSDGKSKKTTSSPEEPVLSPAKADPKQGQHPKATGLEYALEGMEFVDENRNIKSFPPGHPMLWDGNTVSFLGPFGSPGPSPLDEANPRSQCPFLSYQGKVAAGLTKEPLSPPGGVEDSSREERKAKKPDLQEDSAAAEFREAMIEASLLVKAGDKTREKRKKAKQASSNQVVKQDARAEDRATSPVSAEVEGGGVNLLDKTPGFGLSSSALVAVMPEEKAARGAVAAASGSCSAGIEVITPPAEIPAPWENNKEAVALQALTAVLVGGSGEPTGLSEGAKVGEERISECPESLGSTARVDKASEDVPPAQATPANKPQDYSEPSEQGGMTEPVIGREEAAREAAERVVPGSETGPGAAVGLQAVAERPDQAPRETKREERARAPEQIKGYMRPTKSRGLPPPPLRAAAPEPGKRRPVKPDGLGPPRQERAKAEEPKAASEVVTANDIAAPPNKELPPSPEKKAKPSASTPAKPAAAKTKPVSAAAAPAKRPAAATPSAQNKKATSPTAGPAAAATPKRPASSTARPSTLTPKDAKPKGTEAKSAEKRASPSKAPSATTPRSSVRSSPATPRPSTALASTNAAAGPRNAATSPPKRPSTIKTDTKLVDVKKTTAKSPSADLSRPKSAPSTTAKPGSTTPTAASPAQPGAAASRPKPAAPRLSGTGSTTAADSKKASTLKAAPKTSPVAKPPRPPTSVSAPDLKNIRSKIGSTDNIKYQPGGGKAKVERKAESAGAARKPELNAVSKTTVTKEGAPKQPNGKVQIISKKASYSHVQSKCGSKDNIKHVPGGGNVPNAQRPASGSHSQPSTGPKPSQGKTDVQILNKKIDLSKVSSKCGSKANLKHKPGGGDIKIENQKLNFKEKAQAKVGSLDNVGHVPAGGAVKTEGGEEAAPQNGAVPTPLPGSDAAQENGVGHATPAQGGGDQMEIQSFDTHIQETSI</sequence>
<dbReference type="PANTHER" id="PTHR11501">
    <property type="entry name" value="MICROTUBULE-ASSOCIATED PROTEIN"/>
    <property type="match status" value="1"/>
</dbReference>
<feature type="compositionally biased region" description="Basic and acidic residues" evidence="8">
    <location>
        <begin position="243"/>
        <end position="262"/>
    </location>
</feature>
<dbReference type="InterPro" id="IPR027324">
    <property type="entry name" value="MAP2/MAP4/Tau"/>
</dbReference>
<feature type="compositionally biased region" description="Basic and acidic residues" evidence="8">
    <location>
        <begin position="748"/>
        <end position="758"/>
    </location>
</feature>
<feature type="compositionally biased region" description="Basic and acidic residues" evidence="8">
    <location>
        <begin position="1073"/>
        <end position="1084"/>
    </location>
</feature>
<keyword evidence="4 7" id="KW-0493">Microtubule</keyword>
<feature type="compositionally biased region" description="Basic and acidic residues" evidence="8">
    <location>
        <begin position="1423"/>
        <end position="1434"/>
    </location>
</feature>
<feature type="compositionally biased region" description="Basic and acidic residues" evidence="8">
    <location>
        <begin position="1480"/>
        <end position="1501"/>
    </location>
</feature>
<feature type="compositionally biased region" description="Polar residues" evidence="8">
    <location>
        <begin position="537"/>
        <end position="547"/>
    </location>
</feature>
<feature type="compositionally biased region" description="Basic and acidic residues" evidence="8">
    <location>
        <begin position="943"/>
        <end position="958"/>
    </location>
</feature>
<feature type="compositionally biased region" description="Low complexity" evidence="8">
    <location>
        <begin position="711"/>
        <end position="725"/>
    </location>
</feature>
<feature type="compositionally biased region" description="Basic and acidic residues" evidence="8">
    <location>
        <begin position="444"/>
        <end position="470"/>
    </location>
</feature>
<feature type="compositionally biased region" description="Basic and acidic residues" evidence="8">
    <location>
        <begin position="400"/>
        <end position="416"/>
    </location>
</feature>
<organism evidence="9 10">
    <name type="scientific">Gekko japonicus</name>
    <name type="common">Schlegel's Japanese gecko</name>
    <dbReference type="NCBI Taxonomy" id="146911"/>
    <lineage>
        <taxon>Eukaryota</taxon>
        <taxon>Metazoa</taxon>
        <taxon>Chordata</taxon>
        <taxon>Craniata</taxon>
        <taxon>Vertebrata</taxon>
        <taxon>Euteleostomi</taxon>
        <taxon>Lepidosauria</taxon>
        <taxon>Squamata</taxon>
        <taxon>Bifurcata</taxon>
        <taxon>Gekkota</taxon>
        <taxon>Gekkonidae</taxon>
        <taxon>Gekkoninae</taxon>
        <taxon>Gekko</taxon>
    </lineage>
</organism>
<feature type="region of interest" description="Disordered" evidence="8">
    <location>
        <begin position="1667"/>
        <end position="1718"/>
    </location>
</feature>
<keyword evidence="5" id="KW-0677">Repeat</keyword>
<protein>
    <recommendedName>
        <fullName evidence="7">Microtubule-associated protein</fullName>
    </recommendedName>
</protein>
<reference evidence="10 11" key="1">
    <citation type="submission" date="2025-05" db="UniProtKB">
        <authorList>
            <consortium name="RefSeq"/>
        </authorList>
    </citation>
    <scope>IDENTIFICATION</scope>
</reference>
<feature type="compositionally biased region" description="Low complexity" evidence="8">
    <location>
        <begin position="2142"/>
        <end position="2175"/>
    </location>
</feature>
<feature type="compositionally biased region" description="Polar residues" evidence="8">
    <location>
        <begin position="2069"/>
        <end position="2098"/>
    </location>
</feature>
<feature type="compositionally biased region" description="Basic and acidic residues" evidence="8">
    <location>
        <begin position="274"/>
        <end position="291"/>
    </location>
</feature>
<feature type="compositionally biased region" description="Polar residues" evidence="8">
    <location>
        <begin position="2443"/>
        <end position="2456"/>
    </location>
</feature>